<feature type="domain" description="NXF1/2/3/5-like leucine-rich repeat" evidence="1">
    <location>
        <begin position="92"/>
        <end position="228"/>
    </location>
</feature>
<reference evidence="2" key="1">
    <citation type="journal article" date="2020" name="Fungal Divers.">
        <title>Resolving the Mortierellaceae phylogeny through synthesis of multi-gene phylogenetics and phylogenomics.</title>
        <authorList>
            <person name="Vandepol N."/>
            <person name="Liber J."/>
            <person name="Desiro A."/>
            <person name="Na H."/>
            <person name="Kennedy M."/>
            <person name="Barry K."/>
            <person name="Grigoriev I.V."/>
            <person name="Miller A.N."/>
            <person name="O'Donnell K."/>
            <person name="Stajich J.E."/>
            <person name="Bonito G."/>
        </authorList>
    </citation>
    <scope>NUCLEOTIDE SEQUENCE</scope>
    <source>
        <strain evidence="2">MES-2147</strain>
    </source>
</reference>
<dbReference type="OrthoDB" id="25872at2759"/>
<dbReference type="InterPro" id="IPR057125">
    <property type="entry name" value="NXF1/2/3/5-like_LRR"/>
</dbReference>
<dbReference type="PANTHER" id="PTHR10662">
    <property type="entry name" value="NUCLEAR RNA EXPORT FACTOR"/>
    <property type="match status" value="1"/>
</dbReference>
<proteinExistence type="predicted"/>
<protein>
    <submittedName>
        <fullName evidence="2">Nuclear mRNA export, poly(A)+RNA binding protein</fullName>
    </submittedName>
</protein>
<evidence type="ECO:0000313" key="3">
    <source>
        <dbReference type="Proteomes" id="UP000749646"/>
    </source>
</evidence>
<sequence length="244" mass="27054">MSFTVADIHQARAIRKLSGIRYKGHKLSIKTSMDNLVIGRTGDDGQSSGEWQRIVPSGQRIVPSGQRIVPSGHGTIESIRNFIRSRYNNGFLNLENMAHDNILRAAKIIPPGQARGRGDVGTVMMKVAAELFPETTTISFAMNGLKSLQPISAVSQFFPNLQNLSLKSNDIQSYRDLEFLSGSRKLPKLRELILIDNPVRDRDIVKNKDDLSYRSAVSKLFPTLQILDQVPVAPKISFGLGDIL</sequence>
<comment type="caution">
    <text evidence="2">The sequence shown here is derived from an EMBL/GenBank/DDBJ whole genome shotgun (WGS) entry which is preliminary data.</text>
</comment>
<feature type="non-terminal residue" evidence="2">
    <location>
        <position position="244"/>
    </location>
</feature>
<dbReference type="Gene3D" id="3.80.10.10">
    <property type="entry name" value="Ribonuclease Inhibitor"/>
    <property type="match status" value="1"/>
</dbReference>
<evidence type="ECO:0000259" key="1">
    <source>
        <dbReference type="Pfam" id="PF24048"/>
    </source>
</evidence>
<evidence type="ECO:0000313" key="2">
    <source>
        <dbReference type="EMBL" id="KAF9970089.1"/>
    </source>
</evidence>
<dbReference type="InterPro" id="IPR030217">
    <property type="entry name" value="NXF_fam"/>
</dbReference>
<dbReference type="Proteomes" id="UP000749646">
    <property type="component" value="Unassembled WGS sequence"/>
</dbReference>
<dbReference type="SUPFAM" id="SSF52058">
    <property type="entry name" value="L domain-like"/>
    <property type="match status" value="1"/>
</dbReference>
<dbReference type="AlphaFoldDB" id="A0A9P6M7L0"/>
<dbReference type="GO" id="GO:0005634">
    <property type="term" value="C:nucleus"/>
    <property type="evidence" value="ECO:0007669"/>
    <property type="project" value="TreeGrafter"/>
</dbReference>
<name>A0A9P6M7L0_9FUNG</name>
<dbReference type="PANTHER" id="PTHR10662:SF22">
    <property type="entry name" value="NUCLEAR RNA EXPORT FACTOR 1"/>
    <property type="match status" value="1"/>
</dbReference>
<dbReference type="InterPro" id="IPR001611">
    <property type="entry name" value="Leu-rich_rpt"/>
</dbReference>
<accession>A0A9P6M7L0</accession>
<dbReference type="InterPro" id="IPR032675">
    <property type="entry name" value="LRR_dom_sf"/>
</dbReference>
<gene>
    <name evidence="2" type="primary">MEX67_2</name>
    <name evidence="2" type="ORF">BGZ65_011402</name>
</gene>
<dbReference type="GO" id="GO:0016973">
    <property type="term" value="P:poly(A)+ mRNA export from nucleus"/>
    <property type="evidence" value="ECO:0007669"/>
    <property type="project" value="TreeGrafter"/>
</dbReference>
<dbReference type="PROSITE" id="PS51450">
    <property type="entry name" value="LRR"/>
    <property type="match status" value="1"/>
</dbReference>
<dbReference type="Pfam" id="PF24048">
    <property type="entry name" value="LRR_NXF1-5"/>
    <property type="match status" value="1"/>
</dbReference>
<organism evidence="2 3">
    <name type="scientific">Modicella reniformis</name>
    <dbReference type="NCBI Taxonomy" id="1440133"/>
    <lineage>
        <taxon>Eukaryota</taxon>
        <taxon>Fungi</taxon>
        <taxon>Fungi incertae sedis</taxon>
        <taxon>Mucoromycota</taxon>
        <taxon>Mortierellomycotina</taxon>
        <taxon>Mortierellomycetes</taxon>
        <taxon>Mortierellales</taxon>
        <taxon>Mortierellaceae</taxon>
        <taxon>Modicella</taxon>
    </lineage>
</organism>
<keyword evidence="3" id="KW-1185">Reference proteome</keyword>
<dbReference type="GO" id="GO:0003723">
    <property type="term" value="F:RNA binding"/>
    <property type="evidence" value="ECO:0007669"/>
    <property type="project" value="TreeGrafter"/>
</dbReference>
<dbReference type="EMBL" id="JAAAHW010005059">
    <property type="protein sequence ID" value="KAF9970089.1"/>
    <property type="molecule type" value="Genomic_DNA"/>
</dbReference>